<dbReference type="AlphaFoldDB" id="A0A7Y9S5V4"/>
<dbReference type="SUPFAM" id="SSF53448">
    <property type="entry name" value="Nucleotide-diphospho-sugar transferases"/>
    <property type="match status" value="1"/>
</dbReference>
<evidence type="ECO:0000256" key="2">
    <source>
        <dbReference type="ARBA" id="ARBA00022676"/>
    </source>
</evidence>
<dbReference type="InterPro" id="IPR029044">
    <property type="entry name" value="Nucleotide-diphossugar_trans"/>
</dbReference>
<keyword evidence="4" id="KW-0472">Membrane</keyword>
<accession>A0A7Y9S5V4</accession>
<keyword evidence="3 5" id="KW-0808">Transferase</keyword>
<feature type="transmembrane region" description="Helical" evidence="4">
    <location>
        <begin position="7"/>
        <end position="27"/>
    </location>
</feature>
<dbReference type="GO" id="GO:0016757">
    <property type="term" value="F:glycosyltransferase activity"/>
    <property type="evidence" value="ECO:0007669"/>
    <property type="project" value="UniProtKB-KW"/>
</dbReference>
<dbReference type="PANTHER" id="PTHR43630:SF1">
    <property type="entry name" value="POLY-BETA-1,6-N-ACETYL-D-GLUCOSAMINE SYNTHASE"/>
    <property type="match status" value="1"/>
</dbReference>
<evidence type="ECO:0000256" key="4">
    <source>
        <dbReference type="SAM" id="Phobius"/>
    </source>
</evidence>
<organism evidence="5 6">
    <name type="scientific">Psychromicrobium silvestre</name>
    <dbReference type="NCBI Taxonomy" id="1645614"/>
    <lineage>
        <taxon>Bacteria</taxon>
        <taxon>Bacillati</taxon>
        <taxon>Actinomycetota</taxon>
        <taxon>Actinomycetes</taxon>
        <taxon>Micrococcales</taxon>
        <taxon>Micrococcaceae</taxon>
        <taxon>Psychromicrobium</taxon>
    </lineage>
</organism>
<feature type="transmembrane region" description="Helical" evidence="4">
    <location>
        <begin position="362"/>
        <end position="384"/>
    </location>
</feature>
<dbReference type="RefSeq" id="WP_179388416.1">
    <property type="nucleotide sequence ID" value="NZ_JACBYQ010000001.1"/>
</dbReference>
<evidence type="ECO:0000256" key="3">
    <source>
        <dbReference type="ARBA" id="ARBA00022679"/>
    </source>
</evidence>
<keyword evidence="4" id="KW-0812">Transmembrane</keyword>
<reference evidence="5 6" key="1">
    <citation type="submission" date="2020-07" db="EMBL/GenBank/DDBJ databases">
        <title>Sequencing the genomes of 1000 actinobacteria strains.</title>
        <authorList>
            <person name="Klenk H.-P."/>
        </authorList>
    </citation>
    <scope>NUCLEOTIDE SEQUENCE [LARGE SCALE GENOMIC DNA]</scope>
    <source>
        <strain evidence="5 6">DSM 102047</strain>
    </source>
</reference>
<evidence type="ECO:0000256" key="1">
    <source>
        <dbReference type="ARBA" id="ARBA00006739"/>
    </source>
</evidence>
<name>A0A7Y9S5V4_9MICC</name>
<dbReference type="PANTHER" id="PTHR43630">
    <property type="entry name" value="POLY-BETA-1,6-N-ACETYL-D-GLUCOSAMINE SYNTHASE"/>
    <property type="match status" value="1"/>
</dbReference>
<protein>
    <submittedName>
        <fullName evidence="5">Cellulose synthase/poly-beta-1,6-N-acetylglucosamine synthase-like glycosyltransferase</fullName>
    </submittedName>
</protein>
<gene>
    <name evidence="5" type="ORF">FHU41_000906</name>
</gene>
<feature type="transmembrane region" description="Helical" evidence="4">
    <location>
        <begin position="323"/>
        <end position="350"/>
    </location>
</feature>
<keyword evidence="4" id="KW-1133">Transmembrane helix</keyword>
<feature type="transmembrane region" description="Helical" evidence="4">
    <location>
        <begin position="404"/>
        <end position="424"/>
    </location>
</feature>
<evidence type="ECO:0000313" key="5">
    <source>
        <dbReference type="EMBL" id="NYE94685.1"/>
    </source>
</evidence>
<keyword evidence="2" id="KW-0328">Glycosyltransferase</keyword>
<dbReference type="EMBL" id="JACBYQ010000001">
    <property type="protein sequence ID" value="NYE94685.1"/>
    <property type="molecule type" value="Genomic_DNA"/>
</dbReference>
<comment type="similarity">
    <text evidence="1">Belongs to the glycosyltransferase 2 family.</text>
</comment>
<dbReference type="Gene3D" id="3.90.550.10">
    <property type="entry name" value="Spore Coat Polysaccharide Biosynthesis Protein SpsA, Chain A"/>
    <property type="match status" value="1"/>
</dbReference>
<dbReference type="Pfam" id="PF13641">
    <property type="entry name" value="Glyco_tranf_2_3"/>
    <property type="match status" value="1"/>
</dbReference>
<comment type="caution">
    <text evidence="5">The sequence shown here is derived from an EMBL/GenBank/DDBJ whole genome shotgun (WGS) entry which is preliminary data.</text>
</comment>
<evidence type="ECO:0000313" key="6">
    <source>
        <dbReference type="Proteomes" id="UP000521748"/>
    </source>
</evidence>
<proteinExistence type="inferred from homology"/>
<sequence length="448" mass="50103">MNIIQAVAVFLLIGFLTYITSIVVPYFRRKPNPPGNSEDFEWHFMVPCRDEEAVIGNTIERLTGTFPGTHIWVIDDDSEDATSSIVQSYAQKDRFVHLVQRRRPEARTGKGDALNTAYHQMLSSLEEGVNPEKLIVCVVDADGELAANALEQAAGPDVFANPKVGAAQTSVWMKNRDDPAPLGPGKPIRNFFGRALLRMQDIEFRTVIVAMQSLREKTASVGLGGNGQFTRLSVLQKIADEAGEPWHGALLEDYELGVHVLLAGYENRHIVESYVAQEALSSGRRLVTQRTRWAQGNIQCIKYLPEIIKSRHFSNASVVESTYYLILPYLQLLGILTWGGMAIFFLISALSGQPVFGGLENIGWVLLMTLLFGIMPFAMWGPIYKIKCEPTASWWRTIGWSIGMWLYVYYTYICLVRAAFRVATGRNGWLKTKRNAEQHLGGPVAKDT</sequence>
<keyword evidence="6" id="KW-1185">Reference proteome</keyword>
<dbReference type="Proteomes" id="UP000521748">
    <property type="component" value="Unassembled WGS sequence"/>
</dbReference>